<accession>A0A0A3J407</accession>
<dbReference type="InterPro" id="IPR003615">
    <property type="entry name" value="HNH_nuc"/>
</dbReference>
<evidence type="ECO:0000313" key="3">
    <source>
        <dbReference type="Proteomes" id="UP000030595"/>
    </source>
</evidence>
<gene>
    <name evidence="2" type="ORF">CD30_11515</name>
</gene>
<dbReference type="eggNOG" id="COG3344">
    <property type="taxonomic scope" value="Bacteria"/>
</dbReference>
<dbReference type="PANTHER" id="PTHR34047">
    <property type="entry name" value="NUCLEAR INTRON MATURASE 1, MITOCHONDRIAL-RELATED"/>
    <property type="match status" value="1"/>
</dbReference>
<dbReference type="AlphaFoldDB" id="A0A0A3J407"/>
<name>A0A0A3J407_9BACL</name>
<dbReference type="GO" id="GO:0003964">
    <property type="term" value="F:RNA-directed DNA polymerase activity"/>
    <property type="evidence" value="ECO:0007669"/>
    <property type="project" value="UniProtKB-KW"/>
</dbReference>
<evidence type="ECO:0000259" key="1">
    <source>
        <dbReference type="PROSITE" id="PS50878"/>
    </source>
</evidence>
<dbReference type="CDD" id="cd01651">
    <property type="entry name" value="RT_G2_intron"/>
    <property type="match status" value="1"/>
</dbReference>
<dbReference type="RefSeq" id="WP_036176825.1">
    <property type="nucleotide sequence ID" value="NZ_AVCZ01000019.1"/>
</dbReference>
<dbReference type="Pfam" id="PF01348">
    <property type="entry name" value="Intron_maturas2"/>
    <property type="match status" value="1"/>
</dbReference>
<evidence type="ECO:0000313" key="2">
    <source>
        <dbReference type="EMBL" id="KGR90435.1"/>
    </source>
</evidence>
<dbReference type="Proteomes" id="UP000030595">
    <property type="component" value="Unassembled WGS sequence"/>
</dbReference>
<comment type="caution">
    <text evidence="2">The sequence shown here is derived from an EMBL/GenBank/DDBJ whole genome shotgun (WGS) entry which is preliminary data.</text>
</comment>
<dbReference type="SUPFAM" id="SSF56672">
    <property type="entry name" value="DNA/RNA polymerases"/>
    <property type="match status" value="1"/>
</dbReference>
<dbReference type="SMART" id="SM00507">
    <property type="entry name" value="HNHc"/>
    <property type="match status" value="1"/>
</dbReference>
<keyword evidence="3" id="KW-1185">Reference proteome</keyword>
<feature type="domain" description="Reverse transcriptase" evidence="1">
    <location>
        <begin position="69"/>
        <end position="369"/>
    </location>
</feature>
<proteinExistence type="predicted"/>
<dbReference type="InterPro" id="IPR024937">
    <property type="entry name" value="Domain_X"/>
</dbReference>
<dbReference type="OrthoDB" id="9793236at2"/>
<sequence>MAKNPFQQLDVIRNVSRNNRKVKDCYRLLYHKDLWIKAYAKLYPNAGNLTKGTAEETIDGFSSQKIDELIEQLKEGKFRFSPVRRVYIPKSNGKKRPLGVPNFKDKLVQEVMRMILEQVYEPIFSSHSHGFRTNYSCHTALSEIKNTWKGLTWCIEGDIKGFFDNINHETLLNLIARKIDDRRFLLLIHNALSCGVMEDWRFEKTFSGTPQGGIISPLFANIYLNELDLFMEEQINIFERGKFRERNSEWKSIRSRIYTLQRKIKRLDERHGHKEWLERSEYVQEIQALKSKQLTISAVDPMDKNYRRMKYVRYADDFVIGIAGSKQEAKEIKKVVKDFLNERLQLELSEEKTVITHLENGVPFLGYEFRLWKQQKVTRVQYKNLSHPMKKRTLSGAIKLVVPQSKIHAFAIKNGYGNLDDFKITHRKSLINNSELEVLMTYNAELRGIANYYKLANNYHHLDKLFYLAESSFIKTIANKRRSTSRKVATSMRKHQQGRLCLVRQKSEGEQVLHAFVKLKDMPKTKGAIRVDEDDIDRIPNTLKYSGRSEFEKRLLANKCEACGKTEGQMEVHHIRKLKDLKKKKNLKYLDRIMIERNRKTIVLCYDCHHKHHEKQIPIEQLASRIH</sequence>
<dbReference type="InterPro" id="IPR049030">
    <property type="entry name" value="AI2M-like_HNH"/>
</dbReference>
<keyword evidence="2" id="KW-0695">RNA-directed DNA polymerase</keyword>
<reference evidence="2 3" key="1">
    <citation type="submission" date="2014-02" db="EMBL/GenBank/DDBJ databases">
        <title>Draft genome sequence of Lysinibacillus massiliensis CCUG 49529.</title>
        <authorList>
            <person name="Zhang F."/>
            <person name="Wang G."/>
            <person name="Zhang L."/>
        </authorList>
    </citation>
    <scope>NUCLEOTIDE SEQUENCE [LARGE SCALE GENOMIC DNA]</scope>
    <source>
        <strain evidence="2 3">CCUG 49529</strain>
    </source>
</reference>
<protein>
    <submittedName>
        <fullName evidence="2">RNA-directed DNA polymerase</fullName>
    </submittedName>
</protein>
<dbReference type="Pfam" id="PF21368">
    <property type="entry name" value="AI2M-like_HNH"/>
    <property type="match status" value="1"/>
</dbReference>
<dbReference type="PANTHER" id="PTHR34047:SF8">
    <property type="entry name" value="PROTEIN YKFC"/>
    <property type="match status" value="1"/>
</dbReference>
<organism evidence="2 3">
    <name type="scientific">Ureibacillus massiliensis 4400831 = CIP 108448 = CCUG 49529</name>
    <dbReference type="NCBI Taxonomy" id="1211035"/>
    <lineage>
        <taxon>Bacteria</taxon>
        <taxon>Bacillati</taxon>
        <taxon>Bacillota</taxon>
        <taxon>Bacilli</taxon>
        <taxon>Bacillales</taxon>
        <taxon>Caryophanaceae</taxon>
        <taxon>Ureibacillus</taxon>
    </lineage>
</organism>
<keyword evidence="2" id="KW-0548">Nucleotidyltransferase</keyword>
<dbReference type="InterPro" id="IPR043502">
    <property type="entry name" value="DNA/RNA_pol_sf"/>
</dbReference>
<dbReference type="EMBL" id="JPVQ01000019">
    <property type="protein sequence ID" value="KGR90435.1"/>
    <property type="molecule type" value="Genomic_DNA"/>
</dbReference>
<dbReference type="InterPro" id="IPR051083">
    <property type="entry name" value="GrpII_Intron_Splice-Mob/Def"/>
</dbReference>
<dbReference type="Pfam" id="PF00078">
    <property type="entry name" value="RVT_1"/>
    <property type="match status" value="2"/>
</dbReference>
<dbReference type="GO" id="GO:0006397">
    <property type="term" value="P:mRNA processing"/>
    <property type="evidence" value="ECO:0007669"/>
    <property type="project" value="InterPro"/>
</dbReference>
<keyword evidence="2" id="KW-0808">Transferase</keyword>
<dbReference type="InterPro" id="IPR000477">
    <property type="entry name" value="RT_dom"/>
</dbReference>
<dbReference type="PROSITE" id="PS50878">
    <property type="entry name" value="RT_POL"/>
    <property type="match status" value="1"/>
</dbReference>